<name>A0A5M3XC81_9ACTN</name>
<gene>
    <name evidence="3" type="ORF">Aple_011610</name>
</gene>
<keyword evidence="2" id="KW-0812">Transmembrane</keyword>
<dbReference type="AlphaFoldDB" id="A0A5M3XC81"/>
<accession>A0A5M3XC81</accession>
<dbReference type="Proteomes" id="UP000377595">
    <property type="component" value="Unassembled WGS sequence"/>
</dbReference>
<evidence type="ECO:0000256" key="2">
    <source>
        <dbReference type="SAM" id="Phobius"/>
    </source>
</evidence>
<organism evidence="3 4">
    <name type="scientific">Acrocarpospora pleiomorpha</name>
    <dbReference type="NCBI Taxonomy" id="90975"/>
    <lineage>
        <taxon>Bacteria</taxon>
        <taxon>Bacillati</taxon>
        <taxon>Actinomycetota</taxon>
        <taxon>Actinomycetes</taxon>
        <taxon>Streptosporangiales</taxon>
        <taxon>Streptosporangiaceae</taxon>
        <taxon>Acrocarpospora</taxon>
    </lineage>
</organism>
<evidence type="ECO:0000313" key="4">
    <source>
        <dbReference type="Proteomes" id="UP000377595"/>
    </source>
</evidence>
<feature type="compositionally biased region" description="Low complexity" evidence="1">
    <location>
        <begin position="211"/>
        <end position="229"/>
    </location>
</feature>
<feature type="region of interest" description="Disordered" evidence="1">
    <location>
        <begin position="197"/>
        <end position="250"/>
    </location>
</feature>
<evidence type="ECO:0000256" key="1">
    <source>
        <dbReference type="SAM" id="MobiDB-lite"/>
    </source>
</evidence>
<dbReference type="RefSeq" id="WP_344317103.1">
    <property type="nucleotide sequence ID" value="NZ_BAAAHM010000017.1"/>
</dbReference>
<comment type="caution">
    <text evidence="3">The sequence shown here is derived from an EMBL/GenBank/DDBJ whole genome shotgun (WGS) entry which is preliminary data.</text>
</comment>
<keyword evidence="2" id="KW-0472">Membrane</keyword>
<reference evidence="3 4" key="1">
    <citation type="submission" date="2019-10" db="EMBL/GenBank/DDBJ databases">
        <title>Whole genome shotgun sequence of Acrocarpospora pleiomorpha NBRC 16267.</title>
        <authorList>
            <person name="Ichikawa N."/>
            <person name="Kimura A."/>
            <person name="Kitahashi Y."/>
            <person name="Komaki H."/>
            <person name="Oguchi A."/>
        </authorList>
    </citation>
    <scope>NUCLEOTIDE SEQUENCE [LARGE SCALE GENOMIC DNA]</scope>
    <source>
        <strain evidence="3 4">NBRC 16267</strain>
    </source>
</reference>
<sequence>MLKLRARRRIATKAAAAGVVSAGILFGAIPAAANLLAPVPVTYTCTGTSSELRFNIELVGPATNPAVNAGAVITWRINQPAAAPSLLAPSPIALTDRVVIDGQLILTGVPVGAAAVTRTATATHVPVASLTAQAPVPLPTILTTVTPTAAGTFTVKPGQFILKAVSSSGTQATWFTCTVETLTEADAAALAVVVGSASTTPSPSSTPTPTPSATSPTPRQTRTFTQTVTASQPNQVDNTPDGGIATGGGGEMGPDGRILVLTGTALILAAITGGLMLRSRRSSVRD</sequence>
<dbReference type="EMBL" id="BLAF01000006">
    <property type="protein sequence ID" value="GES18266.1"/>
    <property type="molecule type" value="Genomic_DNA"/>
</dbReference>
<feature type="transmembrane region" description="Helical" evidence="2">
    <location>
        <begin position="258"/>
        <end position="277"/>
    </location>
</feature>
<evidence type="ECO:0000313" key="3">
    <source>
        <dbReference type="EMBL" id="GES18266.1"/>
    </source>
</evidence>
<keyword evidence="4" id="KW-1185">Reference proteome</keyword>
<keyword evidence="2" id="KW-1133">Transmembrane helix</keyword>
<proteinExistence type="predicted"/>
<protein>
    <submittedName>
        <fullName evidence="3">Uncharacterized protein</fullName>
    </submittedName>
</protein>